<accession>A0A1R1PCR4</accession>
<proteinExistence type="predicted"/>
<reference evidence="2" key="1">
    <citation type="submission" date="2017-01" db="EMBL/GenBank/DDBJ databases">
        <authorList>
            <person name="Wang Y."/>
            <person name="White M."/>
            <person name="Kvist S."/>
            <person name="Moncalvo J.-M."/>
        </authorList>
    </citation>
    <scope>NUCLEOTIDE SEQUENCE [LARGE SCALE GENOMIC DNA]</scope>
    <source>
        <strain evidence="2">COL-18-3</strain>
    </source>
</reference>
<dbReference type="Proteomes" id="UP000188320">
    <property type="component" value="Unassembled WGS sequence"/>
</dbReference>
<gene>
    <name evidence="1" type="ORF">AX774_g7840</name>
</gene>
<sequence>MSVFEHVKVIVKSRKSKYRLPQVYFMLVYKSKEVFDSKQRKNTRILPLGVGRYNDEEKVKTAINALNTQFMDLKVSNSEKIVGNFGSCSGTDYGIVIRKQQ</sequence>
<organism evidence="1 2">
    <name type="scientific">Zancudomyces culisetae</name>
    <name type="common">Gut fungus</name>
    <name type="synonym">Smittium culisetae</name>
    <dbReference type="NCBI Taxonomy" id="1213189"/>
    <lineage>
        <taxon>Eukaryota</taxon>
        <taxon>Fungi</taxon>
        <taxon>Fungi incertae sedis</taxon>
        <taxon>Zoopagomycota</taxon>
        <taxon>Kickxellomycotina</taxon>
        <taxon>Harpellomycetes</taxon>
        <taxon>Harpellales</taxon>
        <taxon>Legeriomycetaceae</taxon>
        <taxon>Zancudomyces</taxon>
    </lineage>
</organism>
<protein>
    <submittedName>
        <fullName evidence="1">Uncharacterized protein</fullName>
    </submittedName>
</protein>
<dbReference type="AlphaFoldDB" id="A0A1R1PCR4"/>
<evidence type="ECO:0000313" key="1">
    <source>
        <dbReference type="EMBL" id="OMH78764.1"/>
    </source>
</evidence>
<evidence type="ECO:0000313" key="2">
    <source>
        <dbReference type="Proteomes" id="UP000188320"/>
    </source>
</evidence>
<comment type="caution">
    <text evidence="1">The sequence shown here is derived from an EMBL/GenBank/DDBJ whole genome shotgun (WGS) entry which is preliminary data.</text>
</comment>
<dbReference type="EMBL" id="LSSK01001808">
    <property type="protein sequence ID" value="OMH78764.1"/>
    <property type="molecule type" value="Genomic_DNA"/>
</dbReference>
<keyword evidence="2" id="KW-1185">Reference proteome</keyword>
<name>A0A1R1PCR4_ZANCU</name>